<keyword evidence="3" id="KW-1185">Reference proteome</keyword>
<evidence type="ECO:0000256" key="1">
    <source>
        <dbReference type="SAM" id="MobiDB-lite"/>
    </source>
</evidence>
<feature type="region of interest" description="Disordered" evidence="1">
    <location>
        <begin position="1"/>
        <end position="20"/>
    </location>
</feature>
<feature type="non-terminal residue" evidence="2">
    <location>
        <position position="1"/>
    </location>
</feature>
<dbReference type="Proteomes" id="UP000700596">
    <property type="component" value="Unassembled WGS sequence"/>
</dbReference>
<evidence type="ECO:0000313" key="2">
    <source>
        <dbReference type="EMBL" id="KAH7135297.1"/>
    </source>
</evidence>
<gene>
    <name evidence="2" type="ORF">B0J11DRAFT_518078</name>
</gene>
<dbReference type="AlphaFoldDB" id="A0A9P9EDV8"/>
<organism evidence="2 3">
    <name type="scientific">Dendryphion nanum</name>
    <dbReference type="NCBI Taxonomy" id="256645"/>
    <lineage>
        <taxon>Eukaryota</taxon>
        <taxon>Fungi</taxon>
        <taxon>Dikarya</taxon>
        <taxon>Ascomycota</taxon>
        <taxon>Pezizomycotina</taxon>
        <taxon>Dothideomycetes</taxon>
        <taxon>Pleosporomycetidae</taxon>
        <taxon>Pleosporales</taxon>
        <taxon>Torulaceae</taxon>
        <taxon>Dendryphion</taxon>
    </lineage>
</organism>
<proteinExistence type="predicted"/>
<feature type="region of interest" description="Disordered" evidence="1">
    <location>
        <begin position="75"/>
        <end position="121"/>
    </location>
</feature>
<sequence length="238" mass="26060">PSMACEAIPPRGTSPAVPSDRPLVAVSLRGANQSHVRSLHRVVAETGKSAPLAGELWRRWKRHCRATMASSQVTIPLRRVTRRDERASEATNESRNQRRTRGPGRGKVSPSTGASSLQSSDFKVAWRPPSVENVHGPAYGCVPRCVLMLPAVPGLSVSPPPFHLVHLAFRPYKTHTTHCHGGRDSRSFSTLRSDASLFVSRPFSLSRFYFSFSRSIPVCICFCQASKGTHCMPMLCGG</sequence>
<feature type="compositionally biased region" description="Polar residues" evidence="1">
    <location>
        <begin position="109"/>
        <end position="121"/>
    </location>
</feature>
<accession>A0A9P9EDV8</accession>
<comment type="caution">
    <text evidence="2">The sequence shown here is derived from an EMBL/GenBank/DDBJ whole genome shotgun (WGS) entry which is preliminary data.</text>
</comment>
<name>A0A9P9EDV8_9PLEO</name>
<evidence type="ECO:0000313" key="3">
    <source>
        <dbReference type="Proteomes" id="UP000700596"/>
    </source>
</evidence>
<protein>
    <submittedName>
        <fullName evidence="2">Uncharacterized protein</fullName>
    </submittedName>
</protein>
<reference evidence="2" key="1">
    <citation type="journal article" date="2021" name="Nat. Commun.">
        <title>Genetic determinants of endophytism in the Arabidopsis root mycobiome.</title>
        <authorList>
            <person name="Mesny F."/>
            <person name="Miyauchi S."/>
            <person name="Thiergart T."/>
            <person name="Pickel B."/>
            <person name="Atanasova L."/>
            <person name="Karlsson M."/>
            <person name="Huettel B."/>
            <person name="Barry K.W."/>
            <person name="Haridas S."/>
            <person name="Chen C."/>
            <person name="Bauer D."/>
            <person name="Andreopoulos W."/>
            <person name="Pangilinan J."/>
            <person name="LaButti K."/>
            <person name="Riley R."/>
            <person name="Lipzen A."/>
            <person name="Clum A."/>
            <person name="Drula E."/>
            <person name="Henrissat B."/>
            <person name="Kohler A."/>
            <person name="Grigoriev I.V."/>
            <person name="Martin F.M."/>
            <person name="Hacquard S."/>
        </authorList>
    </citation>
    <scope>NUCLEOTIDE SEQUENCE</scope>
    <source>
        <strain evidence="2">MPI-CAGE-CH-0243</strain>
    </source>
</reference>
<dbReference type="EMBL" id="JAGMWT010000002">
    <property type="protein sequence ID" value="KAH7135297.1"/>
    <property type="molecule type" value="Genomic_DNA"/>
</dbReference>